<dbReference type="SUPFAM" id="SSF51735">
    <property type="entry name" value="NAD(P)-binding Rossmann-fold domains"/>
    <property type="match status" value="1"/>
</dbReference>
<dbReference type="AlphaFoldDB" id="A0A6J7S3S4"/>
<dbReference type="Gene3D" id="3.40.50.720">
    <property type="entry name" value="NAD(P)-binding Rossmann-like Domain"/>
    <property type="match status" value="1"/>
</dbReference>
<dbReference type="Pfam" id="PF00107">
    <property type="entry name" value="ADH_zinc_N"/>
    <property type="match status" value="1"/>
</dbReference>
<gene>
    <name evidence="3" type="ORF">UFOPK4150_01576</name>
</gene>
<dbReference type="PANTHER" id="PTHR43401">
    <property type="entry name" value="L-THREONINE 3-DEHYDROGENASE"/>
    <property type="match status" value="1"/>
</dbReference>
<sequence length="258" mass="27335">MLHQAQLCRSRYVAYLNDCSVPPHFTGAFAQIGYIRSNAGRIRVPDDVESGWASAGSCALRSVVKALKVAGPVGFTDSVVIQGAGPLGLFATAVLSTMGPRQIIVVGGPDDRLALAREWGATHTVSIEEMPDAAARIAAVREISGGGATLALEFAGVSGAFAEGVELLRPFGRYVVMGTIGGGAQPVDVSRIVTKGLRITGSMSGEVGDYADAMAFLSRYRDRFNWDLMLGQRYSLDQLGEAMEAMLAMREIKPVIVP</sequence>
<dbReference type="GO" id="GO:0016491">
    <property type="term" value="F:oxidoreductase activity"/>
    <property type="evidence" value="ECO:0007669"/>
    <property type="project" value="UniProtKB-KW"/>
</dbReference>
<dbReference type="InterPro" id="IPR050129">
    <property type="entry name" value="Zn_alcohol_dh"/>
</dbReference>
<protein>
    <submittedName>
        <fullName evidence="3">Unannotated protein</fullName>
    </submittedName>
</protein>
<reference evidence="3" key="1">
    <citation type="submission" date="2020-05" db="EMBL/GenBank/DDBJ databases">
        <authorList>
            <person name="Chiriac C."/>
            <person name="Salcher M."/>
            <person name="Ghai R."/>
            <person name="Kavagutti S V."/>
        </authorList>
    </citation>
    <scope>NUCLEOTIDE SEQUENCE</scope>
</reference>
<dbReference type="Gene3D" id="3.90.180.10">
    <property type="entry name" value="Medium-chain alcohol dehydrogenases, catalytic domain"/>
    <property type="match status" value="1"/>
</dbReference>
<evidence type="ECO:0000313" key="3">
    <source>
        <dbReference type="EMBL" id="CAB5035965.1"/>
    </source>
</evidence>
<dbReference type="InterPro" id="IPR036291">
    <property type="entry name" value="NAD(P)-bd_dom_sf"/>
</dbReference>
<organism evidence="3">
    <name type="scientific">freshwater metagenome</name>
    <dbReference type="NCBI Taxonomy" id="449393"/>
    <lineage>
        <taxon>unclassified sequences</taxon>
        <taxon>metagenomes</taxon>
        <taxon>ecological metagenomes</taxon>
    </lineage>
</organism>
<keyword evidence="1" id="KW-0560">Oxidoreductase</keyword>
<dbReference type="EMBL" id="CAFBPU010000033">
    <property type="protein sequence ID" value="CAB5035965.1"/>
    <property type="molecule type" value="Genomic_DNA"/>
</dbReference>
<name>A0A6J7S3S4_9ZZZZ</name>
<evidence type="ECO:0000259" key="2">
    <source>
        <dbReference type="Pfam" id="PF00107"/>
    </source>
</evidence>
<dbReference type="PANTHER" id="PTHR43401:SF2">
    <property type="entry name" value="L-THREONINE 3-DEHYDROGENASE"/>
    <property type="match status" value="1"/>
</dbReference>
<dbReference type="InterPro" id="IPR013149">
    <property type="entry name" value="ADH-like_C"/>
</dbReference>
<evidence type="ECO:0000256" key="1">
    <source>
        <dbReference type="ARBA" id="ARBA00023002"/>
    </source>
</evidence>
<accession>A0A6J7S3S4</accession>
<feature type="domain" description="Alcohol dehydrogenase-like C-terminal" evidence="2">
    <location>
        <begin position="86"/>
        <end position="218"/>
    </location>
</feature>
<proteinExistence type="predicted"/>